<dbReference type="InterPro" id="IPR050570">
    <property type="entry name" value="Cell_wall_metabolism_enzyme"/>
</dbReference>
<dbReference type="Gene3D" id="6.10.250.3150">
    <property type="match status" value="1"/>
</dbReference>
<evidence type="ECO:0000259" key="4">
    <source>
        <dbReference type="Pfam" id="PF01551"/>
    </source>
</evidence>
<dbReference type="PANTHER" id="PTHR21666:SF270">
    <property type="entry name" value="MUREIN HYDROLASE ACTIVATOR ENVC"/>
    <property type="match status" value="1"/>
</dbReference>
<reference evidence="5 6" key="1">
    <citation type="submission" date="2016-10" db="EMBL/GenBank/DDBJ databases">
        <title>Rodentibacter gen. nov. and new species.</title>
        <authorList>
            <person name="Christensen H."/>
        </authorList>
    </citation>
    <scope>NUCLEOTIDE SEQUENCE [LARGE SCALE GENOMIC DNA]</scope>
    <source>
        <strain evidence="5 6">1996246016</strain>
    </source>
</reference>
<dbReference type="NCBIfam" id="NF008644">
    <property type="entry name" value="PRK11637.1"/>
    <property type="match status" value="1"/>
</dbReference>
<feature type="compositionally biased region" description="Basic and acidic residues" evidence="2">
    <location>
        <begin position="235"/>
        <end position="264"/>
    </location>
</feature>
<evidence type="ECO:0000256" key="1">
    <source>
        <dbReference type="SAM" id="Coils"/>
    </source>
</evidence>
<dbReference type="Proteomes" id="UP000188541">
    <property type="component" value="Unassembled WGS sequence"/>
</dbReference>
<gene>
    <name evidence="5" type="ORF">BKK55_06590</name>
</gene>
<protein>
    <recommendedName>
        <fullName evidence="4">M23ase beta-sheet core domain-containing protein</fullName>
    </recommendedName>
</protein>
<feature type="chain" id="PRO_5012166175" description="M23ase beta-sheet core domain-containing protein" evidence="3">
    <location>
        <begin position="33"/>
        <end position="411"/>
    </location>
</feature>
<dbReference type="PANTHER" id="PTHR21666">
    <property type="entry name" value="PEPTIDASE-RELATED"/>
    <property type="match status" value="1"/>
</dbReference>
<feature type="region of interest" description="Disordered" evidence="2">
    <location>
        <begin position="235"/>
        <end position="275"/>
    </location>
</feature>
<dbReference type="EMBL" id="MLHO01000032">
    <property type="protein sequence ID" value="OOF55952.1"/>
    <property type="molecule type" value="Genomic_DNA"/>
</dbReference>
<dbReference type="Gene3D" id="2.70.70.10">
    <property type="entry name" value="Glucose Permease (Domain IIA)"/>
    <property type="match status" value="1"/>
</dbReference>
<dbReference type="InterPro" id="IPR011055">
    <property type="entry name" value="Dup_hybrid_motif"/>
</dbReference>
<evidence type="ECO:0000313" key="5">
    <source>
        <dbReference type="EMBL" id="OOF55952.1"/>
    </source>
</evidence>
<keyword evidence="3" id="KW-0732">Signal</keyword>
<dbReference type="GO" id="GO:0004222">
    <property type="term" value="F:metalloendopeptidase activity"/>
    <property type="evidence" value="ECO:0007669"/>
    <property type="project" value="TreeGrafter"/>
</dbReference>
<evidence type="ECO:0000256" key="3">
    <source>
        <dbReference type="SAM" id="SignalP"/>
    </source>
</evidence>
<proteinExistence type="predicted"/>
<comment type="caution">
    <text evidence="5">The sequence shown here is derived from an EMBL/GenBank/DDBJ whole genome shotgun (WGS) entry which is preliminary data.</text>
</comment>
<name>A0A1V3JI24_9PAST</name>
<dbReference type="OrthoDB" id="9784703at2"/>
<dbReference type="AlphaFoldDB" id="A0A1V3JI24"/>
<dbReference type="CDD" id="cd12797">
    <property type="entry name" value="M23_peptidase"/>
    <property type="match status" value="1"/>
</dbReference>
<accession>A0A1V3JI24</accession>
<sequence>MQYWQLMTKTLSKSTALFVACGLIGFSSASYGNDLNQIQQQIKQQESKLAKQKREQAKLQSTLKSQESKINAVAGELRETELSLKEIRKQISEADKQIKQLEKQEKEQKAKLAKQMDAIYRSGLNPSTLERMLSEDAKKAARMKVYYEHLNQARIEMISNLQATQAQIVKQKEAILGQQQTHRDQLATQKKQQQELEKIQRERQSTLNEINQNINKDQDRLASLRANETALKQEIQRAEQAARRQEQREREALAQRKQAEEKRTAKPYTPTAQERQLINSTSGLGAAKRQYNKPVNGSTLYAFGSTQAGEVRWKGMVIAASNGTPVRAIANGRVILAGQLTGYGYMVIIKHGDSDLSLYGFNQAVFVKPNQLVSAGQTIAQVGNTGEISRPALYFGISRKGVPVNPAGWIK</sequence>
<keyword evidence="6" id="KW-1185">Reference proteome</keyword>
<dbReference type="InterPro" id="IPR016047">
    <property type="entry name" value="M23ase_b-sheet_dom"/>
</dbReference>
<dbReference type="SUPFAM" id="SSF51261">
    <property type="entry name" value="Duplicated hybrid motif"/>
    <property type="match status" value="1"/>
</dbReference>
<dbReference type="Pfam" id="PF01551">
    <property type="entry name" value="Peptidase_M23"/>
    <property type="match status" value="1"/>
</dbReference>
<dbReference type="FunFam" id="2.70.70.10:FF:000003">
    <property type="entry name" value="Murein hydrolase activator EnvC"/>
    <property type="match status" value="1"/>
</dbReference>
<feature type="signal peptide" evidence="3">
    <location>
        <begin position="1"/>
        <end position="32"/>
    </location>
</feature>
<feature type="coiled-coil region" evidence="1">
    <location>
        <begin position="28"/>
        <end position="118"/>
    </location>
</feature>
<dbReference type="STRING" id="1908266.BKK55_06590"/>
<evidence type="ECO:0000313" key="6">
    <source>
        <dbReference type="Proteomes" id="UP000188541"/>
    </source>
</evidence>
<feature type="domain" description="M23ase beta-sheet core" evidence="4">
    <location>
        <begin position="313"/>
        <end position="406"/>
    </location>
</feature>
<keyword evidence="1" id="KW-0175">Coiled coil</keyword>
<organism evidence="5 6">
    <name type="scientific">Rodentibacter genomosp. 2</name>
    <dbReference type="NCBI Taxonomy" id="1908266"/>
    <lineage>
        <taxon>Bacteria</taxon>
        <taxon>Pseudomonadati</taxon>
        <taxon>Pseudomonadota</taxon>
        <taxon>Gammaproteobacteria</taxon>
        <taxon>Pasteurellales</taxon>
        <taxon>Pasteurellaceae</taxon>
        <taxon>Rodentibacter</taxon>
    </lineage>
</organism>
<dbReference type="RefSeq" id="WP_077551088.1">
    <property type="nucleotide sequence ID" value="NZ_MLHO01000032.1"/>
</dbReference>
<evidence type="ECO:0000256" key="2">
    <source>
        <dbReference type="SAM" id="MobiDB-lite"/>
    </source>
</evidence>